<keyword evidence="2" id="KW-0238">DNA-binding</keyword>
<dbReference type="Proteomes" id="UP000637632">
    <property type="component" value="Unassembled WGS sequence"/>
</dbReference>
<evidence type="ECO:0000313" key="2">
    <source>
        <dbReference type="EMBL" id="MBC3812332.1"/>
    </source>
</evidence>
<comment type="caution">
    <text evidence="2">The sequence shown here is derived from an EMBL/GenBank/DDBJ whole genome shotgun (WGS) entry which is preliminary data.</text>
</comment>
<evidence type="ECO:0000313" key="3">
    <source>
        <dbReference type="Proteomes" id="UP000637632"/>
    </source>
</evidence>
<proteinExistence type="predicted"/>
<dbReference type="Pfam" id="PF09836">
    <property type="entry name" value="DUF2063"/>
    <property type="match status" value="1"/>
</dbReference>
<sequence length="262" mass="29832">MTARDLASVQAQFAGALLQRQSTVNEDLPLTELSLRRFSYCRNNLAAIWYATLKNAYPVLHQLVGNDFFWQMASEYGYAYPSKSGDLNEFGADLPLYLTMSESNTDYPYFADVARLEWQLHRSYYAANSPALSLPVFIEATVSRGLNLSSAILQSHPAVSLYASSLRGLDIWLAHQQSDAIAFPLLTELANYGLIVRQNWKPQVHRLEKTEWAVLSKLFQGESLESALDYALHQDCEFPIQTSLNRWFHLEIFSDVVRFCED</sequence>
<protein>
    <submittedName>
        <fullName evidence="2">DNA-binding domain-containing protein</fullName>
    </submittedName>
</protein>
<dbReference type="RefSeq" id="WP_190480018.1">
    <property type="nucleotide sequence ID" value="NZ_JACOFT010000004.1"/>
</dbReference>
<feature type="domain" description="Putative DNA-binding" evidence="1">
    <location>
        <begin position="9"/>
        <end position="98"/>
    </location>
</feature>
<organism evidence="2 3">
    <name type="scientific">Undibacterium aquatile</name>
    <dbReference type="NCBI Taxonomy" id="1537398"/>
    <lineage>
        <taxon>Bacteria</taxon>
        <taxon>Pseudomonadati</taxon>
        <taxon>Pseudomonadota</taxon>
        <taxon>Betaproteobacteria</taxon>
        <taxon>Burkholderiales</taxon>
        <taxon>Oxalobacteraceae</taxon>
        <taxon>Undibacterium</taxon>
    </lineage>
</organism>
<evidence type="ECO:0000259" key="1">
    <source>
        <dbReference type="Pfam" id="PF09836"/>
    </source>
</evidence>
<dbReference type="GO" id="GO:0003677">
    <property type="term" value="F:DNA binding"/>
    <property type="evidence" value="ECO:0007669"/>
    <property type="project" value="UniProtKB-KW"/>
</dbReference>
<keyword evidence="3" id="KW-1185">Reference proteome</keyword>
<dbReference type="InterPro" id="IPR018640">
    <property type="entry name" value="DUF2063"/>
</dbReference>
<dbReference type="EMBL" id="JACOFT010000004">
    <property type="protein sequence ID" value="MBC3812332.1"/>
    <property type="molecule type" value="Genomic_DNA"/>
</dbReference>
<accession>A0ABR6XHE2</accession>
<gene>
    <name evidence="2" type="ORF">H8K26_12850</name>
</gene>
<reference evidence="2 3" key="1">
    <citation type="submission" date="2020-08" db="EMBL/GenBank/DDBJ databases">
        <title>Novel species isolated from subtropical streams in China.</title>
        <authorList>
            <person name="Lu H."/>
        </authorList>
    </citation>
    <scope>NUCLEOTIDE SEQUENCE [LARGE SCALE GENOMIC DNA]</scope>
    <source>
        <strain evidence="2 3">CCTCC AB 2015119</strain>
    </source>
</reference>
<name>A0ABR6XHE2_9BURK</name>